<keyword evidence="3" id="KW-1133">Transmembrane helix</keyword>
<evidence type="ECO:0000256" key="1">
    <source>
        <dbReference type="ARBA" id="ARBA00004241"/>
    </source>
</evidence>
<dbReference type="EMBL" id="QQAY01000009">
    <property type="protein sequence ID" value="RDI41164.1"/>
    <property type="molecule type" value="Genomic_DNA"/>
</dbReference>
<name>A0A370GFI4_9BACI</name>
<dbReference type="Proteomes" id="UP000255326">
    <property type="component" value="Unassembled WGS sequence"/>
</dbReference>
<accession>A0A370GFI4</accession>
<evidence type="ECO:0000313" key="4">
    <source>
        <dbReference type="EMBL" id="RDI41164.1"/>
    </source>
</evidence>
<comment type="caution">
    <text evidence="4">The sequence shown here is derived from an EMBL/GenBank/DDBJ whole genome shotgun (WGS) entry which is preliminary data.</text>
</comment>
<reference evidence="4 5" key="1">
    <citation type="submission" date="2018-07" db="EMBL/GenBank/DDBJ databases">
        <title>Genomic Encyclopedia of Type Strains, Phase IV (KMG-IV): sequencing the most valuable type-strain genomes for metagenomic binning, comparative biology and taxonomic classification.</title>
        <authorList>
            <person name="Goeker M."/>
        </authorList>
    </citation>
    <scope>NUCLEOTIDE SEQUENCE [LARGE SCALE GENOMIC DNA]</scope>
    <source>
        <strain evidence="4 5">DSM 25281</strain>
    </source>
</reference>
<gene>
    <name evidence="4" type="ORF">DFR59_1098</name>
</gene>
<dbReference type="NCBIfam" id="NF041013">
    <property type="entry name" value="T4P_ComGE"/>
    <property type="match status" value="1"/>
</dbReference>
<evidence type="ECO:0000313" key="5">
    <source>
        <dbReference type="Proteomes" id="UP000255326"/>
    </source>
</evidence>
<keyword evidence="2" id="KW-0178">Competence</keyword>
<dbReference type="PROSITE" id="PS00409">
    <property type="entry name" value="PROKAR_NTER_METHYL"/>
    <property type="match status" value="1"/>
</dbReference>
<keyword evidence="3" id="KW-0812">Transmembrane</keyword>
<dbReference type="GO" id="GO:0009986">
    <property type="term" value="C:cell surface"/>
    <property type="evidence" value="ECO:0007669"/>
    <property type="project" value="UniProtKB-SubCell"/>
</dbReference>
<sequence>MLFNNSESGFSLVESIISFSLIIMLVSSLLPLLQHLSQDLKNMKLKMDAYRILYEQVEMMALNSIYQGTVIENQSEYGVQVDKDLNGDWFACVKYMDASNQNVRTCFNQNE</sequence>
<evidence type="ECO:0000256" key="3">
    <source>
        <dbReference type="SAM" id="Phobius"/>
    </source>
</evidence>
<protein>
    <recommendedName>
        <fullName evidence="6">Competence protein ComGE</fullName>
    </recommendedName>
</protein>
<feature type="transmembrane region" description="Helical" evidence="3">
    <location>
        <begin position="12"/>
        <end position="33"/>
    </location>
</feature>
<organism evidence="4 5">
    <name type="scientific">Falsibacillus pallidus</name>
    <dbReference type="NCBI Taxonomy" id="493781"/>
    <lineage>
        <taxon>Bacteria</taxon>
        <taxon>Bacillati</taxon>
        <taxon>Bacillota</taxon>
        <taxon>Bacilli</taxon>
        <taxon>Bacillales</taxon>
        <taxon>Bacillaceae</taxon>
        <taxon>Falsibacillus</taxon>
    </lineage>
</organism>
<dbReference type="GO" id="GO:0030420">
    <property type="term" value="P:establishment of competence for transformation"/>
    <property type="evidence" value="ECO:0007669"/>
    <property type="project" value="UniProtKB-KW"/>
</dbReference>
<keyword evidence="5" id="KW-1185">Reference proteome</keyword>
<evidence type="ECO:0000256" key="2">
    <source>
        <dbReference type="ARBA" id="ARBA00023287"/>
    </source>
</evidence>
<dbReference type="AlphaFoldDB" id="A0A370GFI4"/>
<evidence type="ECO:0008006" key="6">
    <source>
        <dbReference type="Google" id="ProtNLM"/>
    </source>
</evidence>
<dbReference type="InterPro" id="IPR053468">
    <property type="entry name" value="ComGE-like"/>
</dbReference>
<proteinExistence type="predicted"/>
<dbReference type="InterPro" id="IPR012902">
    <property type="entry name" value="N_methyl_site"/>
</dbReference>
<comment type="subcellular location">
    <subcellularLocation>
        <location evidence="1">Cell surface</location>
    </subcellularLocation>
</comment>
<keyword evidence="3" id="KW-0472">Membrane</keyword>